<dbReference type="Proteomes" id="UP000199306">
    <property type="component" value="Unassembled WGS sequence"/>
</dbReference>
<organism evidence="5 6">
    <name type="scientific">Pseudarcicella hirudinis</name>
    <dbReference type="NCBI Taxonomy" id="1079859"/>
    <lineage>
        <taxon>Bacteria</taxon>
        <taxon>Pseudomonadati</taxon>
        <taxon>Bacteroidota</taxon>
        <taxon>Cytophagia</taxon>
        <taxon>Cytophagales</taxon>
        <taxon>Flectobacillaceae</taxon>
        <taxon>Pseudarcicella</taxon>
    </lineage>
</organism>
<keyword evidence="6" id="KW-1185">Reference proteome</keyword>
<dbReference type="Gene3D" id="3.40.1190.20">
    <property type="match status" value="1"/>
</dbReference>
<comment type="similarity">
    <text evidence="1">Belongs to the carbohydrate kinase PfkB family.</text>
</comment>
<dbReference type="AlphaFoldDB" id="A0A1I5PBQ9"/>
<evidence type="ECO:0000256" key="2">
    <source>
        <dbReference type="ARBA" id="ARBA00022679"/>
    </source>
</evidence>
<dbReference type="InterPro" id="IPR029056">
    <property type="entry name" value="Ribokinase-like"/>
</dbReference>
<evidence type="ECO:0000313" key="6">
    <source>
        <dbReference type="Proteomes" id="UP000199306"/>
    </source>
</evidence>
<keyword evidence="3 5" id="KW-0418">Kinase</keyword>
<dbReference type="STRING" id="1079859.SAMN04515674_102364"/>
<dbReference type="InterPro" id="IPR011611">
    <property type="entry name" value="PfkB_dom"/>
</dbReference>
<reference evidence="5 6" key="1">
    <citation type="submission" date="2016-10" db="EMBL/GenBank/DDBJ databases">
        <authorList>
            <person name="de Groot N.N."/>
        </authorList>
    </citation>
    <scope>NUCLEOTIDE SEQUENCE [LARGE SCALE GENOMIC DNA]</scope>
    <source>
        <strain evidence="6">E92,LMG 26720,CCM 7988</strain>
    </source>
</reference>
<sequence length="302" mass="33590">MTENIICFGEMLWDMLPSGKQPGGAPMNVAVHLKNLGLQVSIISRVGDDELGKELLDFLSEKNIDTSLIQQGQTHLTGVVKANVDNKNEVTYKIVHPVAWDYIQLDETSERAVEDAAVFIFGSLAARSESSQNTLHHLLKKANLKVFDVNLRPPYYNQETVEYLLKQADFVKMNHNELAEISSWYEEYADENQAMANLIQQYDLKALCVTKGENGAKLWQNGKFYDCKGFKVEVKDTIGSGDSFLAALLKGYLNKTEPSENLLFACATGSLVATYLGATPAISESQIQSFILQSAPNHEFQV</sequence>
<dbReference type="OrthoDB" id="9813569at2"/>
<name>A0A1I5PBQ9_9BACT</name>
<evidence type="ECO:0000313" key="5">
    <source>
        <dbReference type="EMBL" id="SFP30951.1"/>
    </source>
</evidence>
<dbReference type="PANTHER" id="PTHR43085:SF57">
    <property type="entry name" value="CARBOHYDRATE KINASE PFKB DOMAIN-CONTAINING PROTEIN"/>
    <property type="match status" value="1"/>
</dbReference>
<dbReference type="Pfam" id="PF00294">
    <property type="entry name" value="PfkB"/>
    <property type="match status" value="1"/>
</dbReference>
<dbReference type="EMBL" id="FOXH01000002">
    <property type="protein sequence ID" value="SFP30951.1"/>
    <property type="molecule type" value="Genomic_DNA"/>
</dbReference>
<evidence type="ECO:0000256" key="1">
    <source>
        <dbReference type="ARBA" id="ARBA00010688"/>
    </source>
</evidence>
<dbReference type="InterPro" id="IPR002173">
    <property type="entry name" value="Carboh/pur_kinase_PfkB_CS"/>
</dbReference>
<dbReference type="PANTHER" id="PTHR43085">
    <property type="entry name" value="HEXOKINASE FAMILY MEMBER"/>
    <property type="match status" value="1"/>
</dbReference>
<proteinExistence type="inferred from homology"/>
<keyword evidence="2" id="KW-0808">Transferase</keyword>
<accession>A0A1I5PBQ9</accession>
<dbReference type="PROSITE" id="PS00583">
    <property type="entry name" value="PFKB_KINASES_1"/>
    <property type="match status" value="1"/>
</dbReference>
<dbReference type="CDD" id="cd01167">
    <property type="entry name" value="bac_FRK"/>
    <property type="match status" value="1"/>
</dbReference>
<dbReference type="RefSeq" id="WP_092013064.1">
    <property type="nucleotide sequence ID" value="NZ_FOXH01000002.1"/>
</dbReference>
<evidence type="ECO:0000256" key="3">
    <source>
        <dbReference type="ARBA" id="ARBA00022777"/>
    </source>
</evidence>
<evidence type="ECO:0000259" key="4">
    <source>
        <dbReference type="Pfam" id="PF00294"/>
    </source>
</evidence>
<protein>
    <submittedName>
        <fullName evidence="5">Fructokinase</fullName>
    </submittedName>
</protein>
<feature type="domain" description="Carbohydrate kinase PfkB" evidence="4">
    <location>
        <begin position="20"/>
        <end position="281"/>
    </location>
</feature>
<dbReference type="SUPFAM" id="SSF53613">
    <property type="entry name" value="Ribokinase-like"/>
    <property type="match status" value="1"/>
</dbReference>
<dbReference type="InterPro" id="IPR050306">
    <property type="entry name" value="PfkB_Carbo_kinase"/>
</dbReference>
<dbReference type="PROSITE" id="PS00584">
    <property type="entry name" value="PFKB_KINASES_2"/>
    <property type="match status" value="1"/>
</dbReference>
<dbReference type="GO" id="GO:0016301">
    <property type="term" value="F:kinase activity"/>
    <property type="evidence" value="ECO:0007669"/>
    <property type="project" value="UniProtKB-KW"/>
</dbReference>
<gene>
    <name evidence="5" type="ORF">SAMN04515674_102364</name>
</gene>